<sequence>MAIAYDHLKADLALCTGTRKAGQQCNGTVHVCGQCGARGCKQNRPGLCSEQAFDVLDQCLKCGAHAMQPAG</sequence>
<dbReference type="EMBL" id="CP014671">
    <property type="protein sequence ID" value="ANX02806.1"/>
    <property type="molecule type" value="Genomic_DNA"/>
</dbReference>
<dbReference type="AlphaFoldDB" id="A0A1B1YPW3"/>
<dbReference type="KEGG" id="gbi:PG2T_00395"/>
<dbReference type="InParanoid" id="A0A1B1YPW3"/>
<protein>
    <submittedName>
        <fullName evidence="1">Uncharacterized protein</fullName>
    </submittedName>
</protein>
<organism evidence="1 2">
    <name type="scientific">Immundisolibacter cernigliae</name>
    <dbReference type="NCBI Taxonomy" id="1810504"/>
    <lineage>
        <taxon>Bacteria</taxon>
        <taxon>Pseudomonadati</taxon>
        <taxon>Pseudomonadota</taxon>
        <taxon>Gammaproteobacteria</taxon>
        <taxon>Immundisolibacterales</taxon>
        <taxon>Immundisolibacteraceae</taxon>
        <taxon>Immundisolibacter</taxon>
    </lineage>
</organism>
<reference evidence="2" key="1">
    <citation type="submission" date="2016-03" db="EMBL/GenBank/DDBJ databases">
        <title>Complete genome sequence of Solimmundus cernigliae, representing a novel lineage of polycyclic aromatic hydrocarbon degraders within the Gammaproteobacteria.</title>
        <authorList>
            <person name="Singleton D.R."/>
            <person name="Dickey A.N."/>
            <person name="Scholl E.H."/>
            <person name="Wright F.A."/>
            <person name="Aitken M.D."/>
        </authorList>
    </citation>
    <scope>NUCLEOTIDE SEQUENCE [LARGE SCALE GENOMIC DNA]</scope>
    <source>
        <strain evidence="2">TR3.2</strain>
    </source>
</reference>
<evidence type="ECO:0000313" key="1">
    <source>
        <dbReference type="EMBL" id="ANX02806.1"/>
    </source>
</evidence>
<name>A0A1B1YPW3_9GAMM</name>
<evidence type="ECO:0000313" key="2">
    <source>
        <dbReference type="Proteomes" id="UP000092952"/>
    </source>
</evidence>
<dbReference type="STRING" id="1810504.PG2T_00395"/>
<dbReference type="Proteomes" id="UP000092952">
    <property type="component" value="Chromosome"/>
</dbReference>
<dbReference type="RefSeq" id="WP_202816382.1">
    <property type="nucleotide sequence ID" value="NZ_CP014671.1"/>
</dbReference>
<keyword evidence="2" id="KW-1185">Reference proteome</keyword>
<proteinExistence type="predicted"/>
<accession>A0A1B1YPW3</accession>
<gene>
    <name evidence="1" type="ORF">PG2T_00395</name>
</gene>